<feature type="domain" description="Nitroreductase" evidence="3">
    <location>
        <begin position="9"/>
        <end position="150"/>
    </location>
</feature>
<sequence>MIRDLILKNRTYRRFYQEVKLDRETIMEWIDLARLSSSAANKQSLKYIISTDEEKNEEIFKNIRWAGYLKDWPGPEEGERPSAYIVMLGDRSISENYFWDPGIACQSILLSATEQGFGGCMFGSANEEGIRGVFAIPPQYEVILVIGLGKPKETVVLDEVEKDGDIKYWRDPQQVHHVPKRKLEDIILDL</sequence>
<dbReference type="EMBL" id="CP071444">
    <property type="protein sequence ID" value="QSX09028.1"/>
    <property type="molecule type" value="Genomic_DNA"/>
</dbReference>
<dbReference type="Proteomes" id="UP000663499">
    <property type="component" value="Chromosome"/>
</dbReference>
<dbReference type="PANTHER" id="PTHR43673:SF10">
    <property type="entry name" value="NADH DEHYDROGENASE_NAD(P)H NITROREDUCTASE XCC3605-RELATED"/>
    <property type="match status" value="1"/>
</dbReference>
<dbReference type="AlphaFoldDB" id="A0A974XFU0"/>
<evidence type="ECO:0000313" key="4">
    <source>
        <dbReference type="EMBL" id="QSX09028.1"/>
    </source>
</evidence>
<dbReference type="InterPro" id="IPR023312">
    <property type="entry name" value="Put_nitroreductase_C_bac"/>
</dbReference>
<evidence type="ECO:0000256" key="2">
    <source>
        <dbReference type="ARBA" id="ARBA00023002"/>
    </source>
</evidence>
<dbReference type="Gene3D" id="2.20.180.10">
    <property type="entry name" value="putative fmn-dependent nitroreductase like domains"/>
    <property type="match status" value="1"/>
</dbReference>
<comment type="similarity">
    <text evidence="1">Belongs to the nitroreductase family.</text>
</comment>
<dbReference type="GO" id="GO:0016491">
    <property type="term" value="F:oxidoreductase activity"/>
    <property type="evidence" value="ECO:0007669"/>
    <property type="project" value="UniProtKB-KW"/>
</dbReference>
<reference evidence="4" key="1">
    <citation type="submission" date="2021-03" db="EMBL/GenBank/DDBJ databases">
        <title>Alkalibacter marinus sp. nov., isolated from tidal flat sediment.</title>
        <authorList>
            <person name="Namirimu T."/>
            <person name="Yang J.-A."/>
            <person name="Yang S.-H."/>
            <person name="Kim Y.-J."/>
            <person name="Kwon K.K."/>
        </authorList>
    </citation>
    <scope>NUCLEOTIDE SEQUENCE</scope>
    <source>
        <strain evidence="4">ES005</strain>
    </source>
</reference>
<keyword evidence="2" id="KW-0560">Oxidoreductase</keyword>
<keyword evidence="5" id="KW-1185">Reference proteome</keyword>
<dbReference type="KEGG" id="alka:J0B03_02880"/>
<dbReference type="InterPro" id="IPR000415">
    <property type="entry name" value="Nitroreductase-like"/>
</dbReference>
<dbReference type="InterPro" id="IPR029479">
    <property type="entry name" value="Nitroreductase"/>
</dbReference>
<dbReference type="SUPFAM" id="SSF55469">
    <property type="entry name" value="FMN-dependent nitroreductase-like"/>
    <property type="match status" value="1"/>
</dbReference>
<dbReference type="RefSeq" id="WP_207300369.1">
    <property type="nucleotide sequence ID" value="NZ_CP071444.1"/>
</dbReference>
<proteinExistence type="inferred from homology"/>
<gene>
    <name evidence="4" type="ORF">J0B03_02880</name>
</gene>
<evidence type="ECO:0000259" key="3">
    <source>
        <dbReference type="Pfam" id="PF00881"/>
    </source>
</evidence>
<evidence type="ECO:0000256" key="1">
    <source>
        <dbReference type="ARBA" id="ARBA00007118"/>
    </source>
</evidence>
<dbReference type="Gene3D" id="3.40.109.10">
    <property type="entry name" value="NADH Oxidase"/>
    <property type="match status" value="1"/>
</dbReference>
<name>A0A974XFU0_9FIRM</name>
<evidence type="ECO:0000313" key="5">
    <source>
        <dbReference type="Proteomes" id="UP000663499"/>
    </source>
</evidence>
<dbReference type="PANTHER" id="PTHR43673">
    <property type="entry name" value="NAD(P)H NITROREDUCTASE YDGI-RELATED"/>
    <property type="match status" value="1"/>
</dbReference>
<dbReference type="Pfam" id="PF00881">
    <property type="entry name" value="Nitroreductase"/>
    <property type="match status" value="1"/>
</dbReference>
<dbReference type="CDD" id="cd02062">
    <property type="entry name" value="Nitro_FMN_reductase"/>
    <property type="match status" value="1"/>
</dbReference>
<protein>
    <submittedName>
        <fullName evidence="4">Nitroreductase family protein</fullName>
    </submittedName>
</protein>
<organism evidence="4 5">
    <name type="scientific">Alkalibacter rhizosphaerae</name>
    <dbReference type="NCBI Taxonomy" id="2815577"/>
    <lineage>
        <taxon>Bacteria</taxon>
        <taxon>Bacillati</taxon>
        <taxon>Bacillota</taxon>
        <taxon>Clostridia</taxon>
        <taxon>Eubacteriales</taxon>
        <taxon>Eubacteriaceae</taxon>
        <taxon>Alkalibacter</taxon>
    </lineage>
</organism>
<accession>A0A974XFU0</accession>